<dbReference type="PROSITE" id="PS51683">
    <property type="entry name" value="SAM_OMT_II"/>
    <property type="match status" value="1"/>
</dbReference>
<evidence type="ECO:0000313" key="7">
    <source>
        <dbReference type="EnsemblPlants" id="AUR62016366-RA:cds"/>
    </source>
</evidence>
<keyword evidence="3" id="KW-0949">S-adenosyl-L-methionine</keyword>
<dbReference type="InterPro" id="IPR036390">
    <property type="entry name" value="WH_DNA-bd_sf"/>
</dbReference>
<dbReference type="Gene3D" id="3.40.50.150">
    <property type="entry name" value="Vaccinia Virus protein VP39"/>
    <property type="match status" value="1"/>
</dbReference>
<dbReference type="InterPro" id="IPR029063">
    <property type="entry name" value="SAM-dependent_MTases_sf"/>
</dbReference>
<evidence type="ECO:0000256" key="2">
    <source>
        <dbReference type="ARBA" id="ARBA00022679"/>
    </source>
</evidence>
<keyword evidence="1" id="KW-0489">Methyltransferase</keyword>
<gene>
    <name evidence="7" type="primary">LOC110703261</name>
</gene>
<keyword evidence="8" id="KW-1185">Reference proteome</keyword>
<feature type="domain" description="O-methyltransferase dimerisation" evidence="6">
    <location>
        <begin position="26"/>
        <end position="115"/>
    </location>
</feature>
<feature type="active site" description="Proton acceptor" evidence="4">
    <location>
        <position position="268"/>
    </location>
</feature>
<reference evidence="7" key="1">
    <citation type="journal article" date="2017" name="Nature">
        <title>The genome of Chenopodium quinoa.</title>
        <authorList>
            <person name="Jarvis D.E."/>
            <person name="Ho Y.S."/>
            <person name="Lightfoot D.J."/>
            <person name="Schmoeckel S.M."/>
            <person name="Li B."/>
            <person name="Borm T.J.A."/>
            <person name="Ohyanagi H."/>
            <person name="Mineta K."/>
            <person name="Michell C.T."/>
            <person name="Saber N."/>
            <person name="Kharbatia N.M."/>
            <person name="Rupper R.R."/>
            <person name="Sharp A.R."/>
            <person name="Dally N."/>
            <person name="Boughton B.A."/>
            <person name="Woo Y.H."/>
            <person name="Gao G."/>
            <person name="Schijlen E.G.W.M."/>
            <person name="Guo X."/>
            <person name="Momin A.A."/>
            <person name="Negrao S."/>
            <person name="Al-Babili S."/>
            <person name="Gehring C."/>
            <person name="Roessner U."/>
            <person name="Jung C."/>
            <person name="Murphy K."/>
            <person name="Arold S.T."/>
            <person name="Gojobori T."/>
            <person name="van der Linden C.G."/>
            <person name="van Loo E.N."/>
            <person name="Jellen E.N."/>
            <person name="Maughan P.J."/>
            <person name="Tester M."/>
        </authorList>
    </citation>
    <scope>NUCLEOTIDE SEQUENCE [LARGE SCALE GENOMIC DNA]</scope>
    <source>
        <strain evidence="7">cv. PI 614886</strain>
    </source>
</reference>
<dbReference type="GO" id="GO:0032259">
    <property type="term" value="P:methylation"/>
    <property type="evidence" value="ECO:0007669"/>
    <property type="project" value="UniProtKB-KW"/>
</dbReference>
<dbReference type="RefSeq" id="XP_021736732.1">
    <property type="nucleotide sequence ID" value="XM_021881040.1"/>
</dbReference>
<dbReference type="PIRSF" id="PIRSF005739">
    <property type="entry name" value="O-mtase"/>
    <property type="match status" value="1"/>
</dbReference>
<proteinExistence type="predicted"/>
<reference evidence="7" key="2">
    <citation type="submission" date="2021-03" db="UniProtKB">
        <authorList>
            <consortium name="EnsemblPlants"/>
        </authorList>
    </citation>
    <scope>IDENTIFICATION</scope>
</reference>
<dbReference type="OrthoDB" id="1606438at2759"/>
<accession>A0A803LN37</accession>
<dbReference type="OMA" id="SAMACTS"/>
<dbReference type="AlphaFoldDB" id="A0A803LN37"/>
<dbReference type="Proteomes" id="UP000596660">
    <property type="component" value="Unplaced"/>
</dbReference>
<dbReference type="KEGG" id="cqi:110703261"/>
<dbReference type="PANTHER" id="PTHR11746">
    <property type="entry name" value="O-METHYLTRANSFERASE"/>
    <property type="match status" value="1"/>
</dbReference>
<dbReference type="InterPro" id="IPR036388">
    <property type="entry name" value="WH-like_DNA-bd_sf"/>
</dbReference>
<evidence type="ECO:0000256" key="1">
    <source>
        <dbReference type="ARBA" id="ARBA00022603"/>
    </source>
</evidence>
<organism evidence="7 8">
    <name type="scientific">Chenopodium quinoa</name>
    <name type="common">Quinoa</name>
    <dbReference type="NCBI Taxonomy" id="63459"/>
    <lineage>
        <taxon>Eukaryota</taxon>
        <taxon>Viridiplantae</taxon>
        <taxon>Streptophyta</taxon>
        <taxon>Embryophyta</taxon>
        <taxon>Tracheophyta</taxon>
        <taxon>Spermatophyta</taxon>
        <taxon>Magnoliopsida</taxon>
        <taxon>eudicotyledons</taxon>
        <taxon>Gunneridae</taxon>
        <taxon>Pentapetalae</taxon>
        <taxon>Caryophyllales</taxon>
        <taxon>Chenopodiaceae</taxon>
        <taxon>Chenopodioideae</taxon>
        <taxon>Atripliceae</taxon>
        <taxon>Chenopodium</taxon>
    </lineage>
</organism>
<dbReference type="Gene3D" id="1.10.10.10">
    <property type="entry name" value="Winged helix-like DNA-binding domain superfamily/Winged helix DNA-binding domain"/>
    <property type="match status" value="1"/>
</dbReference>
<protein>
    <submittedName>
        <fullName evidence="7">Uncharacterized protein</fullName>
    </submittedName>
</protein>
<dbReference type="Gramene" id="AUR62016366-RA">
    <property type="protein sequence ID" value="AUR62016366-RA:cds"/>
    <property type="gene ID" value="AUR62016366"/>
</dbReference>
<dbReference type="Pfam" id="PF00891">
    <property type="entry name" value="Methyltransf_2"/>
    <property type="match status" value="1"/>
</dbReference>
<evidence type="ECO:0000256" key="4">
    <source>
        <dbReference type="PIRSR" id="PIRSR005739-1"/>
    </source>
</evidence>
<dbReference type="GO" id="GO:0008171">
    <property type="term" value="F:O-methyltransferase activity"/>
    <property type="evidence" value="ECO:0007669"/>
    <property type="project" value="InterPro"/>
</dbReference>
<evidence type="ECO:0000256" key="3">
    <source>
        <dbReference type="ARBA" id="ARBA00022691"/>
    </source>
</evidence>
<dbReference type="SUPFAM" id="SSF46785">
    <property type="entry name" value="Winged helix' DNA-binding domain"/>
    <property type="match status" value="1"/>
</dbReference>
<evidence type="ECO:0000259" key="6">
    <source>
        <dbReference type="Pfam" id="PF08100"/>
    </source>
</evidence>
<dbReference type="InterPro" id="IPR012967">
    <property type="entry name" value="COMT_dimerisation"/>
</dbReference>
<keyword evidence="2" id="KW-0808">Transferase</keyword>
<dbReference type="EnsemblPlants" id="AUR62016366-RA">
    <property type="protein sequence ID" value="AUR62016366-RA:cds"/>
    <property type="gene ID" value="AUR62016366"/>
</dbReference>
<feature type="domain" description="O-methyltransferase C-terminal" evidence="5">
    <location>
        <begin position="137"/>
        <end position="343"/>
    </location>
</feature>
<dbReference type="SUPFAM" id="SSF53335">
    <property type="entry name" value="S-adenosyl-L-methionine-dependent methyltransferases"/>
    <property type="match status" value="1"/>
</dbReference>
<dbReference type="InterPro" id="IPR001077">
    <property type="entry name" value="COMT_C"/>
</dbReference>
<dbReference type="InterPro" id="IPR016461">
    <property type="entry name" value="COMT-like"/>
</dbReference>
<dbReference type="GO" id="GO:0046983">
    <property type="term" value="F:protein dimerization activity"/>
    <property type="evidence" value="ECO:0007669"/>
    <property type="project" value="InterPro"/>
</dbReference>
<dbReference type="GeneID" id="110703261"/>
<evidence type="ECO:0000259" key="5">
    <source>
        <dbReference type="Pfam" id="PF00891"/>
    </source>
</evidence>
<sequence length="365" mass="40310">MGSIDLQLENVNEDAELLKAHAEVYNHLFAYADTLALRAAIDLRIADIIHSHGHPMSLSQIASKLESPSPDVTCLARVMRMLVRKKIFTVDYNNTSGEEIVPLYGLTTTSMWLLHDQDLSLAPMFLTFTHPWIISAWFEISRSIKEGGTPFEKAYGQSFWERAAEDPEFNTMFNTGMAAATKPALDAVVKGYKDGFSELKGTLIDVGGGIGRMIAKIVKAYPHIKGINLDLPHVVASAPQHPGVTHVGGDMFKEIPNADAIIFKSILHDWTDEHCLKILKNCKKAVSQSKGKVIIVDVILNPDGKGLFDDAVIGCDLWLMADCVGGKERTEEEWRKLLKEAGFTTLNVIRLPTIMSLSIIEAVPQ</sequence>
<evidence type="ECO:0000313" key="8">
    <source>
        <dbReference type="Proteomes" id="UP000596660"/>
    </source>
</evidence>
<name>A0A803LN37_CHEQI</name>
<dbReference type="Pfam" id="PF08100">
    <property type="entry name" value="Dimerisation"/>
    <property type="match status" value="1"/>
</dbReference>